<dbReference type="RefSeq" id="WP_244884293.1">
    <property type="nucleotide sequence ID" value="NZ_CVRY01000003.1"/>
</dbReference>
<dbReference type="AlphaFoldDB" id="A0A0G4Q8Q3"/>
<dbReference type="InterPro" id="IPR032623">
    <property type="entry name" value="FecR_N"/>
</dbReference>
<dbReference type="Gene3D" id="2.60.120.1440">
    <property type="match status" value="1"/>
</dbReference>
<accession>A0A0G4Q8Q3</accession>
<feature type="domain" description="FecR protein" evidence="1">
    <location>
        <begin position="136"/>
        <end position="226"/>
    </location>
</feature>
<dbReference type="InterPro" id="IPR006860">
    <property type="entry name" value="FecR"/>
</dbReference>
<name>A0A0G4Q8Q3_9GAMM</name>
<proteinExistence type="predicted"/>
<sequence>MMSKPEKNIPETKPHTDEGADLLFLETDDELLSGSPDEQAALWFTRQHSQRITPKQRQAFKVWIENDVNRQAYQDIAGIWRQCDTLPRPTITTVEKKKYSPWRPMIHTTAALCLLTVLYLPYSHLPALLMDNMTLATSNSPKEMTLADGSKVYLDRNTQVRVAYVQKERRLWLDKGQAYFKVKSNPYRPFYVHADSQLIKVVGTEFEVSHYDNNQVNVAVHEGIVEVKATPKSSPAYLYAGSQATSTLASDSLVISSVNIDSVGSWRFGQLHFFERPLNEVITKLKPYLDINVHISSPEIAKMKVSGIANINDAEEFITAIPLILPVNIVFTDKNNALIINK</sequence>
<dbReference type="PIRSF" id="PIRSF018266">
    <property type="entry name" value="FecR"/>
    <property type="match status" value="1"/>
</dbReference>
<dbReference type="EMBL" id="CVRY01000003">
    <property type="protein sequence ID" value="CRL61991.1"/>
    <property type="molecule type" value="Genomic_DNA"/>
</dbReference>
<dbReference type="Proteomes" id="UP000183920">
    <property type="component" value="Unassembled WGS sequence"/>
</dbReference>
<dbReference type="PANTHER" id="PTHR30273:SF2">
    <property type="entry name" value="PROTEIN FECR"/>
    <property type="match status" value="1"/>
</dbReference>
<evidence type="ECO:0000259" key="2">
    <source>
        <dbReference type="Pfam" id="PF16220"/>
    </source>
</evidence>
<reference evidence="4" key="1">
    <citation type="submission" date="2015-06" db="EMBL/GenBank/DDBJ databases">
        <authorList>
            <person name="Urmite Genomes"/>
        </authorList>
    </citation>
    <scope>NUCLEOTIDE SEQUENCE [LARGE SCALE GENOMIC DNA]</scope>
    <source>
        <strain evidence="4">CSUR P1867</strain>
    </source>
</reference>
<dbReference type="InterPro" id="IPR012373">
    <property type="entry name" value="Ferrdict_sens_TM"/>
</dbReference>
<dbReference type="PANTHER" id="PTHR30273">
    <property type="entry name" value="PERIPLASMIC SIGNAL SENSOR AND SIGMA FACTOR ACTIVATOR FECR-RELATED"/>
    <property type="match status" value="1"/>
</dbReference>
<dbReference type="Pfam" id="PF16220">
    <property type="entry name" value="DUF4880"/>
    <property type="match status" value="1"/>
</dbReference>
<gene>
    <name evidence="3" type="ORF">BN1804_01755</name>
</gene>
<evidence type="ECO:0000313" key="4">
    <source>
        <dbReference type="Proteomes" id="UP000183920"/>
    </source>
</evidence>
<organism evidence="3 4">
    <name type="scientific">Proteus penneri</name>
    <dbReference type="NCBI Taxonomy" id="102862"/>
    <lineage>
        <taxon>Bacteria</taxon>
        <taxon>Pseudomonadati</taxon>
        <taxon>Pseudomonadota</taxon>
        <taxon>Gammaproteobacteria</taxon>
        <taxon>Enterobacterales</taxon>
        <taxon>Morganellaceae</taxon>
        <taxon>Proteus</taxon>
    </lineage>
</organism>
<dbReference type="GO" id="GO:0016989">
    <property type="term" value="F:sigma factor antagonist activity"/>
    <property type="evidence" value="ECO:0007669"/>
    <property type="project" value="TreeGrafter"/>
</dbReference>
<evidence type="ECO:0000313" key="3">
    <source>
        <dbReference type="EMBL" id="CRL61991.1"/>
    </source>
</evidence>
<protein>
    <submittedName>
        <fullName evidence="3">Fec operon regulator FecR</fullName>
    </submittedName>
</protein>
<dbReference type="Pfam" id="PF04773">
    <property type="entry name" value="FecR"/>
    <property type="match status" value="1"/>
</dbReference>
<dbReference type="Gene3D" id="3.55.50.30">
    <property type="match status" value="1"/>
</dbReference>
<feature type="domain" description="FecR N-terminal" evidence="2">
    <location>
        <begin position="38"/>
        <end position="77"/>
    </location>
</feature>
<evidence type="ECO:0000259" key="1">
    <source>
        <dbReference type="Pfam" id="PF04773"/>
    </source>
</evidence>